<organism evidence="1 2">
    <name type="scientific">Rubroshorea leprosula</name>
    <dbReference type="NCBI Taxonomy" id="152421"/>
    <lineage>
        <taxon>Eukaryota</taxon>
        <taxon>Viridiplantae</taxon>
        <taxon>Streptophyta</taxon>
        <taxon>Embryophyta</taxon>
        <taxon>Tracheophyta</taxon>
        <taxon>Spermatophyta</taxon>
        <taxon>Magnoliopsida</taxon>
        <taxon>eudicotyledons</taxon>
        <taxon>Gunneridae</taxon>
        <taxon>Pentapetalae</taxon>
        <taxon>rosids</taxon>
        <taxon>malvids</taxon>
        <taxon>Malvales</taxon>
        <taxon>Dipterocarpaceae</taxon>
        <taxon>Rubroshorea</taxon>
    </lineage>
</organism>
<evidence type="ECO:0000313" key="2">
    <source>
        <dbReference type="Proteomes" id="UP001054252"/>
    </source>
</evidence>
<sequence>MWRASLEGSYSMDWSLAPCAYIVSGNIFHARAPRKGHGKLKLIFQHEDKPFLPHVLPLMQA</sequence>
<keyword evidence="2" id="KW-1185">Reference proteome</keyword>
<dbReference type="EMBL" id="BPVZ01000031">
    <property type="protein sequence ID" value="GKV09782.1"/>
    <property type="molecule type" value="Genomic_DNA"/>
</dbReference>
<dbReference type="Proteomes" id="UP001054252">
    <property type="component" value="Unassembled WGS sequence"/>
</dbReference>
<gene>
    <name evidence="1" type="ORF">SLEP1_g21228</name>
</gene>
<dbReference type="AlphaFoldDB" id="A0AAV5JE12"/>
<comment type="caution">
    <text evidence="1">The sequence shown here is derived from an EMBL/GenBank/DDBJ whole genome shotgun (WGS) entry which is preliminary data.</text>
</comment>
<accession>A0AAV5JE12</accession>
<reference evidence="1 2" key="1">
    <citation type="journal article" date="2021" name="Commun. Biol.">
        <title>The genome of Shorea leprosula (Dipterocarpaceae) highlights the ecological relevance of drought in aseasonal tropical rainforests.</title>
        <authorList>
            <person name="Ng K.K.S."/>
            <person name="Kobayashi M.J."/>
            <person name="Fawcett J.A."/>
            <person name="Hatakeyama M."/>
            <person name="Paape T."/>
            <person name="Ng C.H."/>
            <person name="Ang C.C."/>
            <person name="Tnah L.H."/>
            <person name="Lee C.T."/>
            <person name="Nishiyama T."/>
            <person name="Sese J."/>
            <person name="O'Brien M.J."/>
            <person name="Copetti D."/>
            <person name="Mohd Noor M.I."/>
            <person name="Ong R.C."/>
            <person name="Putra M."/>
            <person name="Sireger I.Z."/>
            <person name="Indrioko S."/>
            <person name="Kosugi Y."/>
            <person name="Izuno A."/>
            <person name="Isagi Y."/>
            <person name="Lee S.L."/>
            <person name="Shimizu K.K."/>
        </authorList>
    </citation>
    <scope>NUCLEOTIDE SEQUENCE [LARGE SCALE GENOMIC DNA]</scope>
    <source>
        <strain evidence="1">214</strain>
    </source>
</reference>
<evidence type="ECO:0000313" key="1">
    <source>
        <dbReference type="EMBL" id="GKV09782.1"/>
    </source>
</evidence>
<protein>
    <submittedName>
        <fullName evidence="1">Uncharacterized protein</fullName>
    </submittedName>
</protein>
<name>A0AAV5JE12_9ROSI</name>
<proteinExistence type="predicted"/>